<accession>F2SA42</accession>
<dbReference type="InterPro" id="IPR032675">
    <property type="entry name" value="LRR_dom_sf"/>
</dbReference>
<dbReference type="HOGENOM" id="CLU_008827_0_0_1"/>
<feature type="region of interest" description="Disordered" evidence="1">
    <location>
        <begin position="479"/>
        <end position="561"/>
    </location>
</feature>
<proteinExistence type="predicted"/>
<reference evidence="3" key="1">
    <citation type="journal article" date="2012" name="MBio">
        <title>Comparative genome analysis of Trichophyton rubrum and related dermatophytes reveals candidate genes involved in infection.</title>
        <authorList>
            <person name="Martinez D.A."/>
            <person name="Oliver B.G."/>
            <person name="Graeser Y."/>
            <person name="Goldberg J.M."/>
            <person name="Li W."/>
            <person name="Martinez-Rossi N.M."/>
            <person name="Monod M."/>
            <person name="Shelest E."/>
            <person name="Barton R.C."/>
            <person name="Birch E."/>
            <person name="Brakhage A.A."/>
            <person name="Chen Z."/>
            <person name="Gurr S.J."/>
            <person name="Heiman D."/>
            <person name="Heitman J."/>
            <person name="Kosti I."/>
            <person name="Rossi A."/>
            <person name="Saif S."/>
            <person name="Samalova M."/>
            <person name="Saunders C.W."/>
            <person name="Shea T."/>
            <person name="Summerbell R.C."/>
            <person name="Xu J."/>
            <person name="Young S."/>
            <person name="Zeng Q."/>
            <person name="Birren B.W."/>
            <person name="Cuomo C.A."/>
            <person name="White T.C."/>
        </authorList>
    </citation>
    <scope>NUCLEOTIDE SEQUENCE [LARGE SCALE GENOMIC DNA]</scope>
    <source>
        <strain evidence="3">CBS 112818</strain>
    </source>
</reference>
<dbReference type="Gene3D" id="3.80.10.10">
    <property type="entry name" value="Ribonuclease Inhibitor"/>
    <property type="match status" value="1"/>
</dbReference>
<evidence type="ECO:0000313" key="2">
    <source>
        <dbReference type="EMBL" id="EGE00442.1"/>
    </source>
</evidence>
<feature type="compositionally biased region" description="Basic residues" evidence="1">
    <location>
        <begin position="548"/>
        <end position="557"/>
    </location>
</feature>
<protein>
    <submittedName>
        <fullName evidence="2">Uncharacterized protein</fullName>
    </submittedName>
</protein>
<dbReference type="EMBL" id="GG698540">
    <property type="protein sequence ID" value="EGE00442.1"/>
    <property type="molecule type" value="Genomic_DNA"/>
</dbReference>
<organism evidence="2 3">
    <name type="scientific">Trichophyton tonsurans (strain CBS 112818)</name>
    <name type="common">Scalp ringworm fungus</name>
    <dbReference type="NCBI Taxonomy" id="647933"/>
    <lineage>
        <taxon>Eukaryota</taxon>
        <taxon>Fungi</taxon>
        <taxon>Dikarya</taxon>
        <taxon>Ascomycota</taxon>
        <taxon>Pezizomycotina</taxon>
        <taxon>Eurotiomycetes</taxon>
        <taxon>Eurotiomycetidae</taxon>
        <taxon>Onygenales</taxon>
        <taxon>Arthrodermataceae</taxon>
        <taxon>Trichophyton</taxon>
    </lineage>
</organism>
<feature type="compositionally biased region" description="Polar residues" evidence="1">
    <location>
        <begin position="479"/>
        <end position="507"/>
    </location>
</feature>
<evidence type="ECO:0000256" key="1">
    <source>
        <dbReference type="SAM" id="MobiDB-lite"/>
    </source>
</evidence>
<keyword evidence="3" id="KW-1185">Reference proteome</keyword>
<dbReference type="Proteomes" id="UP000009172">
    <property type="component" value="Unassembled WGS sequence"/>
</dbReference>
<feature type="compositionally biased region" description="Low complexity" evidence="1">
    <location>
        <begin position="508"/>
        <end position="521"/>
    </location>
</feature>
<gene>
    <name evidence="2" type="ORF">TESG_07719</name>
</gene>
<sequence>MVFELRVPELDAPLMTGKQHLVLQEYRDLVASVVMVCPNLERLLGLSIPYNHEFDRLTHALSTRKKLKEHAWIIGPNAEVTERSQNKATEVLDQAQVYQFLSHHTSWSKLESMVLHSMDSKGILEHGVFIRMFNFLPALQNLSVSGFEADNFTDRTLLFLPALTSLRLEGLQGVTENGLARYVGRPEARGLKSLALIEQNISSLLILSKILASLGCLERFTIVQSSVVPSLPEGGMVFQPLLASATLKHLHWDVACPNGADALNQIDTVPFSKVLNTANTPNSHLAQSILHVGFPSLERLRAPLDIDPLGALQNVCRPSKNGLIMVPADRHNLPRSSHGSLSKRPLAMPAGNNLSSARIRSQALIDIAAKENDEGVKVIITDHSEDLLAPNVVIQPGYVSSEAILALNDGKAQTPALKILEFLIPACMGRVGISNKSNTTALTPRFTLQPDIPNSDADGGLISHKHLFAANQTSLFASCSPSTHPAIPTTSQHSKRTNTNSSFSDEISSPSTATTTTSSSSRFSVWGGSNARSNHNNSKSTSSNPPCRQKRQHHPPKVPHGQLRVAMEINPSGPGIHAMDHGTKAINMGRSGGVTLNENAISEVSRNPIPQPHCSACSIFPLGSGQLEFWDWL</sequence>
<feature type="compositionally biased region" description="Low complexity" evidence="1">
    <location>
        <begin position="533"/>
        <end position="544"/>
    </location>
</feature>
<dbReference type="AlphaFoldDB" id="F2SA42"/>
<dbReference type="OrthoDB" id="3210378at2759"/>
<name>F2SA42_TRIT1</name>
<evidence type="ECO:0000313" key="3">
    <source>
        <dbReference type="Proteomes" id="UP000009172"/>
    </source>
</evidence>